<proteinExistence type="predicted"/>
<reference evidence="2" key="1">
    <citation type="submission" date="2016-04" db="EMBL/GenBank/DDBJ databases">
        <authorList>
            <person name="Strepis N."/>
        </authorList>
    </citation>
    <scope>NUCLEOTIDE SEQUENCE [LARGE SCALE GENOMIC DNA]</scope>
</reference>
<organism evidence="1 2">
    <name type="scientific">Trichococcus pasteurii</name>
    <dbReference type="NCBI Taxonomy" id="43064"/>
    <lineage>
        <taxon>Bacteria</taxon>
        <taxon>Bacillati</taxon>
        <taxon>Bacillota</taxon>
        <taxon>Bacilli</taxon>
        <taxon>Lactobacillales</taxon>
        <taxon>Carnobacteriaceae</taxon>
        <taxon>Trichococcus</taxon>
    </lineage>
</organism>
<accession>A0A1W1IK21</accession>
<name>A0A1W1IK21_9LACT</name>
<keyword evidence="2" id="KW-1185">Reference proteome</keyword>
<dbReference type="EMBL" id="FWEY01000021">
    <property type="protein sequence ID" value="SLM53360.1"/>
    <property type="molecule type" value="Genomic_DNA"/>
</dbReference>
<protein>
    <submittedName>
        <fullName evidence="1">Uncharacterized protein</fullName>
    </submittedName>
</protein>
<dbReference type="AlphaFoldDB" id="A0A1W1IK21"/>
<sequence length="157" mass="17662">MTTLIINIRKLATEDTVLFPKIRDSLPEKSTQKDYHLRPQRLRRSSAGRHARSSGQHALTGVEIVGAVCLPTSAPLVGARRLGRQPPPVIRSSANFFMTLLVRLFFLDYFAQNGNHGGRIRYKLTGSAQNPKDAYQNRFVAWERKGAVFKEGTSQLR</sequence>
<gene>
    <name evidence="1" type="ORF">TPAS_3100</name>
</gene>
<evidence type="ECO:0000313" key="2">
    <source>
        <dbReference type="Proteomes" id="UP000195985"/>
    </source>
</evidence>
<evidence type="ECO:0000313" key="1">
    <source>
        <dbReference type="EMBL" id="SLM53360.1"/>
    </source>
</evidence>
<dbReference type="Proteomes" id="UP000195985">
    <property type="component" value="Unassembled WGS sequence"/>
</dbReference>